<evidence type="ECO:0000256" key="2">
    <source>
        <dbReference type="ARBA" id="ARBA00022692"/>
    </source>
</evidence>
<sequence length="259" mass="28166">MSDTPSTNPPASTGLGEVIRCVALGLRDSIHPRLLLVSLGVWLLTLVIMAVAYWLAWEPLSQGFGAVARFLTQDLPGRLGWAPDPAGWTGHVNAGATVGIEYVLAFMGYVLGTMLVARIVLEMVLMGQVQALVLTRYPVIENHVFRPWRANVRDLAGNLGTLIIGSVLCMCIPLLGPVLLVMLNAYLNIRGLINDALDGVATAEQQRRFIRSHRWQMLWAGLLLGGVTLIPFAALLMPGMLGATACHLGFRWLARQPKP</sequence>
<keyword evidence="2 5" id="KW-0812">Transmembrane</keyword>
<evidence type="ECO:0008006" key="8">
    <source>
        <dbReference type="Google" id="ProtNLM"/>
    </source>
</evidence>
<feature type="transmembrane region" description="Helical" evidence="5">
    <location>
        <begin position="92"/>
        <end position="112"/>
    </location>
</feature>
<evidence type="ECO:0000313" key="7">
    <source>
        <dbReference type="Proteomes" id="UP000604737"/>
    </source>
</evidence>
<name>A0ABQ3GYD9_9NEIS</name>
<protein>
    <recommendedName>
        <fullName evidence="8">EI24 domain-containing protein</fullName>
    </recommendedName>
</protein>
<keyword evidence="3 5" id="KW-1133">Transmembrane helix</keyword>
<reference evidence="7" key="1">
    <citation type="journal article" date="2019" name="Int. J. Syst. Evol. Microbiol.">
        <title>The Global Catalogue of Microorganisms (GCM) 10K type strain sequencing project: providing services to taxonomists for standard genome sequencing and annotation.</title>
        <authorList>
            <consortium name="The Broad Institute Genomics Platform"/>
            <consortium name="The Broad Institute Genome Sequencing Center for Infectious Disease"/>
            <person name="Wu L."/>
            <person name="Ma J."/>
        </authorList>
    </citation>
    <scope>NUCLEOTIDE SEQUENCE [LARGE SCALE GENOMIC DNA]</scope>
    <source>
        <strain evidence="7">KCTC 23701</strain>
    </source>
</reference>
<gene>
    <name evidence="6" type="ORF">GCM10007350_04520</name>
</gene>
<evidence type="ECO:0000313" key="6">
    <source>
        <dbReference type="EMBL" id="GHD56795.1"/>
    </source>
</evidence>
<feature type="transmembrane region" description="Helical" evidence="5">
    <location>
        <begin position="159"/>
        <end position="183"/>
    </location>
</feature>
<accession>A0ABQ3GYD9</accession>
<keyword evidence="4 5" id="KW-0472">Membrane</keyword>
<feature type="transmembrane region" description="Helical" evidence="5">
    <location>
        <begin position="217"/>
        <end position="250"/>
    </location>
</feature>
<dbReference type="InterPro" id="IPR059112">
    <property type="entry name" value="CysZ/EI24"/>
</dbReference>
<dbReference type="Pfam" id="PF07264">
    <property type="entry name" value="EI24"/>
    <property type="match status" value="1"/>
</dbReference>
<comment type="caution">
    <text evidence="6">The sequence shown here is derived from an EMBL/GenBank/DDBJ whole genome shotgun (WGS) entry which is preliminary data.</text>
</comment>
<evidence type="ECO:0000256" key="4">
    <source>
        <dbReference type="ARBA" id="ARBA00023136"/>
    </source>
</evidence>
<dbReference type="Proteomes" id="UP000604737">
    <property type="component" value="Unassembled WGS sequence"/>
</dbReference>
<feature type="transmembrane region" description="Helical" evidence="5">
    <location>
        <begin position="34"/>
        <end position="56"/>
    </location>
</feature>
<dbReference type="RefSeq" id="WP_189458518.1">
    <property type="nucleotide sequence ID" value="NZ_BMYO01000001.1"/>
</dbReference>
<comment type="subcellular location">
    <subcellularLocation>
        <location evidence="1">Membrane</location>
        <topology evidence="1">Multi-pass membrane protein</topology>
    </subcellularLocation>
</comment>
<dbReference type="EMBL" id="BMYO01000001">
    <property type="protein sequence ID" value="GHD56795.1"/>
    <property type="molecule type" value="Genomic_DNA"/>
</dbReference>
<proteinExistence type="predicted"/>
<evidence type="ECO:0000256" key="5">
    <source>
        <dbReference type="SAM" id="Phobius"/>
    </source>
</evidence>
<evidence type="ECO:0000256" key="1">
    <source>
        <dbReference type="ARBA" id="ARBA00004141"/>
    </source>
</evidence>
<keyword evidence="7" id="KW-1185">Reference proteome</keyword>
<evidence type="ECO:0000256" key="3">
    <source>
        <dbReference type="ARBA" id="ARBA00022989"/>
    </source>
</evidence>
<organism evidence="6 7">
    <name type="scientific">Jeongeupia chitinilytica</name>
    <dbReference type="NCBI Taxonomy" id="1041641"/>
    <lineage>
        <taxon>Bacteria</taxon>
        <taxon>Pseudomonadati</taxon>
        <taxon>Pseudomonadota</taxon>
        <taxon>Betaproteobacteria</taxon>
        <taxon>Neisseriales</taxon>
        <taxon>Chitinibacteraceae</taxon>
        <taxon>Jeongeupia</taxon>
    </lineage>
</organism>